<proteinExistence type="predicted"/>
<dbReference type="AlphaFoldDB" id="A0A835BYQ3"/>
<keyword evidence="2" id="KW-1185">Reference proteome</keyword>
<name>A0A835BYQ3_9POAL</name>
<dbReference type="EMBL" id="JACEFO010001706">
    <property type="protein sequence ID" value="KAF8718761.1"/>
    <property type="molecule type" value="Genomic_DNA"/>
</dbReference>
<evidence type="ECO:0000313" key="2">
    <source>
        <dbReference type="Proteomes" id="UP000636709"/>
    </source>
</evidence>
<comment type="caution">
    <text evidence="1">The sequence shown here is derived from an EMBL/GenBank/DDBJ whole genome shotgun (WGS) entry which is preliminary data.</text>
</comment>
<sequence>MVLVSTLGWLSDLESIGGGLVDLVLESFRHSGHHCECSRKRTLPNECPDWLTAHHAMLYAHSWLLRRIAKDCQLFVYVPILYRRKCWTIRMSWVPSCNRDSYFWQAKT</sequence>
<dbReference type="Proteomes" id="UP000636709">
    <property type="component" value="Unassembled WGS sequence"/>
</dbReference>
<protein>
    <submittedName>
        <fullName evidence="1">Uncharacterized protein</fullName>
    </submittedName>
</protein>
<gene>
    <name evidence="1" type="ORF">HU200_025063</name>
</gene>
<evidence type="ECO:0000313" key="1">
    <source>
        <dbReference type="EMBL" id="KAF8718761.1"/>
    </source>
</evidence>
<organism evidence="1 2">
    <name type="scientific">Digitaria exilis</name>
    <dbReference type="NCBI Taxonomy" id="1010633"/>
    <lineage>
        <taxon>Eukaryota</taxon>
        <taxon>Viridiplantae</taxon>
        <taxon>Streptophyta</taxon>
        <taxon>Embryophyta</taxon>
        <taxon>Tracheophyta</taxon>
        <taxon>Spermatophyta</taxon>
        <taxon>Magnoliopsida</taxon>
        <taxon>Liliopsida</taxon>
        <taxon>Poales</taxon>
        <taxon>Poaceae</taxon>
        <taxon>PACMAD clade</taxon>
        <taxon>Panicoideae</taxon>
        <taxon>Panicodae</taxon>
        <taxon>Paniceae</taxon>
        <taxon>Anthephorinae</taxon>
        <taxon>Digitaria</taxon>
    </lineage>
</organism>
<accession>A0A835BYQ3</accession>
<reference evidence="1" key="1">
    <citation type="submission" date="2020-07" db="EMBL/GenBank/DDBJ databases">
        <title>Genome sequence and genetic diversity analysis of an under-domesticated orphan crop, white fonio (Digitaria exilis).</title>
        <authorList>
            <person name="Bennetzen J.L."/>
            <person name="Chen S."/>
            <person name="Ma X."/>
            <person name="Wang X."/>
            <person name="Yssel A.E.J."/>
            <person name="Chaluvadi S.R."/>
            <person name="Johnson M."/>
            <person name="Gangashetty P."/>
            <person name="Hamidou F."/>
            <person name="Sanogo M.D."/>
            <person name="Zwaenepoel A."/>
            <person name="Wallace J."/>
            <person name="Van De Peer Y."/>
            <person name="Van Deynze A."/>
        </authorList>
    </citation>
    <scope>NUCLEOTIDE SEQUENCE</scope>
    <source>
        <tissue evidence="1">Leaves</tissue>
    </source>
</reference>